<dbReference type="PaxDb" id="6945-B7PL38"/>
<sequence>MVQGATCYALGLWIIAATTTAVSCFRERDFDNSFDNSFDEKFFGSLIKTKDSRTFLSDLINKIQLLLNDTTERPSTPGVSRSVRRTGSLSSDDVSTYAVSTKLGVSSSVPSSTGSGTAGWTIIANHTLLMPNETLVDVAAEEELKMVNQDSNQRVATLGVIICLTFVGTATCIVVMALYSSRFSGIILLSSGRWWCPMVTRDSILSTCCSHEKREREKEETERRQLRSNTMLPERLLIL</sequence>
<dbReference type="Proteomes" id="UP000001555">
    <property type="component" value="Unassembled WGS sequence"/>
</dbReference>
<evidence type="ECO:0000313" key="4">
    <source>
        <dbReference type="EnsemblMetazoa" id="ISCW006874-PA"/>
    </source>
</evidence>
<dbReference type="VEuPathDB" id="VectorBase:ISCW006874"/>
<feature type="chain" id="PRO_5014568054" evidence="2">
    <location>
        <begin position="25"/>
        <end position="239"/>
    </location>
</feature>
<gene>
    <name evidence="3" type="ORF">IscW_ISCW006874</name>
</gene>
<dbReference type="AlphaFoldDB" id="B7PL38"/>
<dbReference type="InParanoid" id="B7PL38"/>
<dbReference type="EMBL" id="DS737546">
    <property type="protein sequence ID" value="EEC07310.1"/>
    <property type="molecule type" value="Genomic_DNA"/>
</dbReference>
<dbReference type="OrthoDB" id="6501556at2759"/>
<reference evidence="3 5" key="1">
    <citation type="submission" date="2008-03" db="EMBL/GenBank/DDBJ databases">
        <title>Annotation of Ixodes scapularis.</title>
        <authorList>
            <consortium name="Ixodes scapularis Genome Project Consortium"/>
            <person name="Caler E."/>
            <person name="Hannick L.I."/>
            <person name="Bidwell S."/>
            <person name="Joardar V."/>
            <person name="Thiagarajan M."/>
            <person name="Amedeo P."/>
            <person name="Galinsky K.J."/>
            <person name="Schobel S."/>
            <person name="Inman J."/>
            <person name="Hostetler J."/>
            <person name="Miller J."/>
            <person name="Hammond M."/>
            <person name="Megy K."/>
            <person name="Lawson D."/>
            <person name="Kodira C."/>
            <person name="Sutton G."/>
            <person name="Meyer J."/>
            <person name="Hill C.A."/>
            <person name="Birren B."/>
            <person name="Nene V."/>
            <person name="Collins F."/>
            <person name="Alarcon-Chaidez F."/>
            <person name="Wikel S."/>
            <person name="Strausberg R."/>
        </authorList>
    </citation>
    <scope>NUCLEOTIDE SEQUENCE [LARGE SCALE GENOMIC DNA]</scope>
    <source>
        <strain evidence="5">Wikel</strain>
        <strain evidence="3">Wikel colony</strain>
    </source>
</reference>
<keyword evidence="5" id="KW-1185">Reference proteome</keyword>
<proteinExistence type="predicted"/>
<feature type="transmembrane region" description="Helical" evidence="1">
    <location>
        <begin position="155"/>
        <end position="179"/>
    </location>
</feature>
<dbReference type="EnsemblMetazoa" id="ISCW006874-RA">
    <property type="protein sequence ID" value="ISCW006874-PA"/>
    <property type="gene ID" value="ISCW006874"/>
</dbReference>
<dbReference type="HOGENOM" id="CLU_1162272_0_0_1"/>
<evidence type="ECO:0000256" key="2">
    <source>
        <dbReference type="SAM" id="SignalP"/>
    </source>
</evidence>
<keyword evidence="1" id="KW-0472">Membrane</keyword>
<evidence type="ECO:0000313" key="3">
    <source>
        <dbReference type="EMBL" id="EEC07310.1"/>
    </source>
</evidence>
<reference evidence="4" key="2">
    <citation type="submission" date="2020-05" db="UniProtKB">
        <authorList>
            <consortium name="EnsemblMetazoa"/>
        </authorList>
    </citation>
    <scope>IDENTIFICATION</scope>
    <source>
        <strain evidence="4">wikel</strain>
    </source>
</reference>
<protein>
    <submittedName>
        <fullName evidence="3 4">Uncharacterized protein</fullName>
    </submittedName>
</protein>
<keyword evidence="1" id="KW-0812">Transmembrane</keyword>
<dbReference type="VEuPathDB" id="VectorBase:ISCP_016487"/>
<dbReference type="EMBL" id="ABJB010911217">
    <property type="status" value="NOT_ANNOTATED_CDS"/>
    <property type="molecule type" value="Genomic_DNA"/>
</dbReference>
<accession>B7PL38</accession>
<evidence type="ECO:0000256" key="1">
    <source>
        <dbReference type="SAM" id="Phobius"/>
    </source>
</evidence>
<keyword evidence="1" id="KW-1133">Transmembrane helix</keyword>
<feature type="signal peptide" evidence="2">
    <location>
        <begin position="1"/>
        <end position="24"/>
    </location>
</feature>
<keyword evidence="2" id="KW-0732">Signal</keyword>
<organism>
    <name type="scientific">Ixodes scapularis</name>
    <name type="common">Black-legged tick</name>
    <name type="synonym">Deer tick</name>
    <dbReference type="NCBI Taxonomy" id="6945"/>
    <lineage>
        <taxon>Eukaryota</taxon>
        <taxon>Metazoa</taxon>
        <taxon>Ecdysozoa</taxon>
        <taxon>Arthropoda</taxon>
        <taxon>Chelicerata</taxon>
        <taxon>Arachnida</taxon>
        <taxon>Acari</taxon>
        <taxon>Parasitiformes</taxon>
        <taxon>Ixodida</taxon>
        <taxon>Ixodoidea</taxon>
        <taxon>Ixodidae</taxon>
        <taxon>Ixodinae</taxon>
        <taxon>Ixodes</taxon>
    </lineage>
</organism>
<evidence type="ECO:0000313" key="5">
    <source>
        <dbReference type="Proteomes" id="UP000001555"/>
    </source>
</evidence>
<name>B7PL38_IXOSC</name>